<dbReference type="RefSeq" id="WP_030433172.1">
    <property type="nucleotide sequence ID" value="NZ_JOEF01000037.1"/>
</dbReference>
<accession>A0A1G9SR70</accession>
<protein>
    <submittedName>
        <fullName evidence="1">Uncharacterized protein</fullName>
    </submittedName>
</protein>
<evidence type="ECO:0000313" key="1">
    <source>
        <dbReference type="EMBL" id="SDM37956.1"/>
    </source>
</evidence>
<dbReference type="EMBL" id="LT629701">
    <property type="protein sequence ID" value="SDM37956.1"/>
    <property type="molecule type" value="Genomic_DNA"/>
</dbReference>
<dbReference type="Proteomes" id="UP000183376">
    <property type="component" value="Chromosome I"/>
</dbReference>
<keyword evidence="2" id="KW-1185">Reference proteome</keyword>
<proteinExistence type="predicted"/>
<dbReference type="STRING" id="211114.SAMN04489726_1334"/>
<organism evidence="1 2">
    <name type="scientific">Allokutzneria albata</name>
    <name type="common">Kibdelosporangium albatum</name>
    <dbReference type="NCBI Taxonomy" id="211114"/>
    <lineage>
        <taxon>Bacteria</taxon>
        <taxon>Bacillati</taxon>
        <taxon>Actinomycetota</taxon>
        <taxon>Actinomycetes</taxon>
        <taxon>Pseudonocardiales</taxon>
        <taxon>Pseudonocardiaceae</taxon>
        <taxon>Allokutzneria</taxon>
    </lineage>
</organism>
<sequence>MGRQYRYFALSNHKLTANSYDVLRKNGEREEVFIALEGWRPRSASDRSGASEHEIDERRAHLIIDWNTGNRFMPLDRPFRYFALTDGEHPPEDPVAVVRRWADEHGDQEDMLVSMREWTPGVPFPQDGLDAVLIDAAEVDRLASVMEERRNGFEFYHYLAIVNDEHDVDDPVTVVRERPATGEIETYTAGLKWEPGGTPGKRVPITALAAREFTDSTMPERVREEKPYRYYAILIGDHAQVTAPDAVVRQKICPRCLHAEEVYRPGGRWVATNAVMQIRAGERPGRVVPISEEVATALRETRTPKPVLEREPAPRTVYRYYAVVSDDQPVDDPLTVVRVRDDIEEAYTPTLWWERATPAGERVPISASAALRFEETQFRRVFGEVRFQYYVAVNVFHPDPDDPAAVVRSVTDDLGVVLKENYSPDGQWTHVPWPDERALVPVSAGKAPRLREICDARRTEPLYYYRGRLSDPSQDTPETLTRYWDDLGNICAQYFRNGRWNDIEASFYSSSDTAHRVHPIGIDAVRRFEAQGNHDTPEPEPVREYTYYALTSDDVPRPAPFTGLIRVWSEGKREREERFSSVDRSWSTSYVREDYRYGKEEVELIAVSEAETSRVQDMLVARWQRFQTALNAYTYYAITDATHSLRDPVAFVRIWPTVDGERIEEYVRGSGYGKWEPRRGRPAGDAVELTEALRHRLEKRAYERFERP</sequence>
<dbReference type="OrthoDB" id="3635282at2"/>
<name>A0A1G9SR70_ALLAB</name>
<dbReference type="AlphaFoldDB" id="A0A1G9SR70"/>
<gene>
    <name evidence="1" type="ORF">SAMN04489726_1334</name>
</gene>
<evidence type="ECO:0000313" key="2">
    <source>
        <dbReference type="Proteomes" id="UP000183376"/>
    </source>
</evidence>
<reference evidence="1 2" key="1">
    <citation type="submission" date="2016-10" db="EMBL/GenBank/DDBJ databases">
        <authorList>
            <person name="de Groot N.N."/>
        </authorList>
    </citation>
    <scope>NUCLEOTIDE SEQUENCE [LARGE SCALE GENOMIC DNA]</scope>
    <source>
        <strain evidence="1 2">DSM 44149</strain>
    </source>
</reference>